<keyword evidence="1" id="KW-0436">Ligase</keyword>
<dbReference type="RefSeq" id="WP_013174377.1">
    <property type="nucleotide sequence ID" value="NC_014220.1"/>
</dbReference>
<dbReference type="GO" id="GO:0005524">
    <property type="term" value="F:ATP binding"/>
    <property type="evidence" value="ECO:0007669"/>
    <property type="project" value="UniProtKB-UniRule"/>
</dbReference>
<dbReference type="Pfam" id="PF21360">
    <property type="entry name" value="PylC-like_N"/>
    <property type="match status" value="1"/>
</dbReference>
<dbReference type="NCBIfam" id="NF009405">
    <property type="entry name" value="PRK12767.1-4"/>
    <property type="match status" value="1"/>
</dbReference>
<dbReference type="Gene3D" id="3.30.470.20">
    <property type="entry name" value="ATP-grasp fold, B domain"/>
    <property type="match status" value="1"/>
</dbReference>
<feature type="domain" description="ATP-grasp" evidence="5">
    <location>
        <begin position="117"/>
        <end position="295"/>
    </location>
</feature>
<dbReference type="eggNOG" id="COG0026">
    <property type="taxonomic scope" value="Bacteria"/>
</dbReference>
<evidence type="ECO:0000313" key="6">
    <source>
        <dbReference type="EMBL" id="ADI00973.1"/>
    </source>
</evidence>
<dbReference type="SUPFAM" id="SSF56059">
    <property type="entry name" value="Glutathione synthetase ATP-binding domain-like"/>
    <property type="match status" value="1"/>
</dbReference>
<keyword evidence="2 4" id="KW-0547">Nucleotide-binding</keyword>
<dbReference type="PANTHER" id="PTHR43055">
    <property type="entry name" value="FORMATE-DEPENDENT PHOSPHORIBOSYLGLYCINAMIDE FORMYLTRANSFERASE"/>
    <property type="match status" value="1"/>
</dbReference>
<organism evidence="6 7">
    <name type="scientific">Syntrophothermus lipocalidus (strain DSM 12680 / TGB-C1)</name>
    <dbReference type="NCBI Taxonomy" id="643648"/>
    <lineage>
        <taxon>Bacteria</taxon>
        <taxon>Bacillati</taxon>
        <taxon>Bacillota</taxon>
        <taxon>Clostridia</taxon>
        <taxon>Eubacteriales</taxon>
        <taxon>Syntrophomonadaceae</taxon>
        <taxon>Syntrophothermus</taxon>
    </lineage>
</organism>
<dbReference type="InterPro" id="IPR013815">
    <property type="entry name" value="ATP_grasp_subdomain_1"/>
</dbReference>
<dbReference type="Gene3D" id="3.40.50.20">
    <property type="match status" value="1"/>
</dbReference>
<dbReference type="GO" id="GO:0046872">
    <property type="term" value="F:metal ion binding"/>
    <property type="evidence" value="ECO:0007669"/>
    <property type="project" value="InterPro"/>
</dbReference>
<name>D7CJ84_SYNLT</name>
<accession>D7CJ84</accession>
<evidence type="ECO:0000256" key="4">
    <source>
        <dbReference type="PROSITE-ProRule" id="PRU00409"/>
    </source>
</evidence>
<evidence type="ECO:0000256" key="1">
    <source>
        <dbReference type="ARBA" id="ARBA00022598"/>
    </source>
</evidence>
<dbReference type="AlphaFoldDB" id="D7CJ84"/>
<proteinExistence type="predicted"/>
<evidence type="ECO:0000259" key="5">
    <source>
        <dbReference type="PROSITE" id="PS50975"/>
    </source>
</evidence>
<dbReference type="PANTHER" id="PTHR43055:SF1">
    <property type="entry name" value="FORMATE-DEPENDENT PHOSPHORIBOSYLGLYCINAMIDE FORMYLTRANSFERASE"/>
    <property type="match status" value="1"/>
</dbReference>
<gene>
    <name evidence="6" type="ordered locus">Slip_0173</name>
</gene>
<dbReference type="EMBL" id="CP002048">
    <property type="protein sequence ID" value="ADI00973.1"/>
    <property type="molecule type" value="Genomic_DNA"/>
</dbReference>
<reference evidence="6 7" key="2">
    <citation type="journal article" date="2010" name="Stand. Genomic Sci.">
        <title>Complete genome sequence of Syntrophothermus lipocalidus type strain (TGB-C1).</title>
        <authorList>
            <person name="Djao O.D."/>
            <person name="Zhang X."/>
            <person name="Lucas S."/>
            <person name="Lapidus A."/>
            <person name="Del Rio T.G."/>
            <person name="Nolan M."/>
            <person name="Tice H."/>
            <person name="Cheng J.F."/>
            <person name="Han C."/>
            <person name="Tapia R."/>
            <person name="Goodwin L."/>
            <person name="Pitluck S."/>
            <person name="Liolios K."/>
            <person name="Ivanova N."/>
            <person name="Mavromatis K."/>
            <person name="Mikhailova N."/>
            <person name="Ovchinnikova G."/>
            <person name="Pati A."/>
            <person name="Brambilla E."/>
            <person name="Chen A."/>
            <person name="Palaniappan K."/>
            <person name="Land M."/>
            <person name="Hauser L."/>
            <person name="Chang Y.J."/>
            <person name="Jeffries C.D."/>
            <person name="Rohde M."/>
            <person name="Sikorski J."/>
            <person name="Spring S."/>
            <person name="Goker M."/>
            <person name="Detter J.C."/>
            <person name="Woyke T."/>
            <person name="Bristow J."/>
            <person name="Eisen J.A."/>
            <person name="Markowitz V."/>
            <person name="Hugenholtz P."/>
            <person name="Kyrpides N.C."/>
            <person name="Klenk H.P."/>
        </authorList>
    </citation>
    <scope>NUCLEOTIDE SEQUENCE [LARGE SCALE GENOMIC DNA]</scope>
    <source>
        <strain evidence="7">DSM 12680 / TGB-C1</strain>
    </source>
</reference>
<evidence type="ECO:0000256" key="3">
    <source>
        <dbReference type="ARBA" id="ARBA00022840"/>
    </source>
</evidence>
<dbReference type="OrthoDB" id="9803907at2"/>
<keyword evidence="7" id="KW-1185">Reference proteome</keyword>
<protein>
    <recommendedName>
        <fullName evidence="5">ATP-grasp domain-containing protein</fullName>
    </recommendedName>
</protein>
<dbReference type="InterPro" id="IPR048764">
    <property type="entry name" value="PylC_N"/>
</dbReference>
<reference evidence="7" key="1">
    <citation type="journal article" date="2010" name="Stand. Genomic Sci.">
        <title>Complete genome sequence of Syntrophothermus lipocalidus type strain (TGB-C1T).</title>
        <authorList>
            <consortium name="US DOE Joint Genome Institute (JGI-PGF)"/>
            <person name="Djao O."/>
            <person name="Zhang X."/>
            <person name="Lucas S."/>
            <person name="Lapidus A."/>
            <person name="Glavina Del Rio T."/>
            <person name="Nolan M."/>
            <person name="Tice H."/>
            <person name="Cheng J."/>
            <person name="Han C."/>
            <person name="Tapia R."/>
            <person name="Goodwin L."/>
            <person name="Pitluck S."/>
            <person name="Liolios K."/>
            <person name="Ivanova N."/>
            <person name="Mavromatis K."/>
            <person name="Mikhailova N."/>
            <person name="Ovchinnikova G."/>
            <person name="Pati A."/>
            <person name="Brambilla E."/>
            <person name="Chen A."/>
            <person name="Palaniappan K."/>
            <person name="Land M."/>
            <person name="Hauser L."/>
            <person name="Chang Y."/>
            <person name="Jeffries C."/>
            <person name="Rohde M."/>
            <person name="Sikorski J."/>
            <person name="Spring S."/>
            <person name="Goker M."/>
            <person name="Detter J."/>
            <person name="Woyke T."/>
            <person name="Bristow J."/>
            <person name="Eisen J."/>
            <person name="Markowitz V."/>
            <person name="Hugenholtz P."/>
            <person name="Kyrpides N."/>
            <person name="Klenk H."/>
        </authorList>
    </citation>
    <scope>NUCLEOTIDE SEQUENCE [LARGE SCALE GENOMIC DNA]</scope>
    <source>
        <strain evidence="7">DSM 12680 / TGB-C1</strain>
    </source>
</reference>
<dbReference type="HOGENOM" id="CLU_052967_0_0_9"/>
<dbReference type="GO" id="GO:0016874">
    <property type="term" value="F:ligase activity"/>
    <property type="evidence" value="ECO:0007669"/>
    <property type="project" value="UniProtKB-KW"/>
</dbReference>
<evidence type="ECO:0000256" key="2">
    <source>
        <dbReference type="ARBA" id="ARBA00022741"/>
    </source>
</evidence>
<dbReference type="PROSITE" id="PS50975">
    <property type="entry name" value="ATP_GRASP"/>
    <property type="match status" value="1"/>
</dbReference>
<dbReference type="InterPro" id="IPR011761">
    <property type="entry name" value="ATP-grasp"/>
</dbReference>
<dbReference type="STRING" id="643648.Slip_0173"/>
<dbReference type="KEGG" id="slp:Slip_0173"/>
<dbReference type="GO" id="GO:0005829">
    <property type="term" value="C:cytosol"/>
    <property type="evidence" value="ECO:0007669"/>
    <property type="project" value="TreeGrafter"/>
</dbReference>
<dbReference type="Proteomes" id="UP000000378">
    <property type="component" value="Chromosome"/>
</dbReference>
<dbReference type="Pfam" id="PF15632">
    <property type="entry name" value="ATPgrasp_Ter"/>
    <property type="match status" value="1"/>
</dbReference>
<evidence type="ECO:0000313" key="7">
    <source>
        <dbReference type="Proteomes" id="UP000000378"/>
    </source>
</evidence>
<dbReference type="Gene3D" id="3.30.1490.20">
    <property type="entry name" value="ATP-grasp fold, A domain"/>
    <property type="match status" value="1"/>
</dbReference>
<keyword evidence="3 4" id="KW-0067">ATP-binding</keyword>
<sequence>MNVLITSAGRRTSLLEAFKCAVEKRNGQVFAGDLDHLAPALYFAHGAFKLPPVASPEYGESLKQIVAEKDIKVIIPTIDNELPVMARMKDEFLKMGCRVVVSSYELIDIAQDKWKTVRFFKERGISVPQSWLPESGGSSTLDRQMSLPEVVFIKPRNGSASQFTFRIKKEEVSSFAKVVPFPIVQEHLPYTEITVDALLDLNGNLVHYVPRKRIRTVGDESIQGVTLPDNDVRDWLIRLLNIISELGGIGPITVQYFSSPDGPILSEINPRFGGGFPLTLAAGGDYPEWILQMVEGIRVEPRIGEYRTGLYMSRYYCELIFDQPVW</sequence>